<evidence type="ECO:0000256" key="1">
    <source>
        <dbReference type="SAM" id="Coils"/>
    </source>
</evidence>
<keyword evidence="3" id="KW-1185">Reference proteome</keyword>
<dbReference type="Proteomes" id="UP000062645">
    <property type="component" value="Chromosome"/>
</dbReference>
<sequence>MEASLDSRNKYDSFEKFLMYCLGLIQVNLTHEEITYFWQLEYELTQKVNLNSDMSFDKFFTTFNLINSSELITTKINRLEAQLQQTQVKLERSQSQLQNTQYELERSQIMIAAMESSKFWQIRTVWFNFRRAIGLVNANVSFRQSLFSRAKYLLPIFRAKGFSYGFDQILKKKYS</sequence>
<dbReference type="EMBL" id="CP012036">
    <property type="protein sequence ID" value="ALF53615.1"/>
    <property type="molecule type" value="Genomic_DNA"/>
</dbReference>
<protein>
    <submittedName>
        <fullName evidence="2">Uncharacterized protein</fullName>
    </submittedName>
</protein>
<name>A0A0M4SRQ6_9NOSO</name>
<dbReference type="KEGG" id="npz:ACX27_13450"/>
<gene>
    <name evidence="2" type="ORF">ACX27_13450</name>
</gene>
<dbReference type="AlphaFoldDB" id="A0A0M4SRQ6"/>
<evidence type="ECO:0000313" key="2">
    <source>
        <dbReference type="EMBL" id="ALF53615.1"/>
    </source>
</evidence>
<evidence type="ECO:0000313" key="3">
    <source>
        <dbReference type="Proteomes" id="UP000062645"/>
    </source>
</evidence>
<proteinExistence type="predicted"/>
<dbReference type="PATRIC" id="fig|224013.5.peg.3258"/>
<feature type="coiled-coil region" evidence="1">
    <location>
        <begin position="69"/>
        <end position="103"/>
    </location>
</feature>
<keyword evidence="1" id="KW-0175">Coiled coil</keyword>
<accession>A0A0M4SRQ6</accession>
<reference evidence="2 3" key="2">
    <citation type="journal article" date="2016" name="Genome Announc.">
        <title>Draft Genome Sequence of the N2-Fixing Cyanobacterium Nostoc piscinale CENA21, Isolated from the Brazilian Amazon Floodplain.</title>
        <authorList>
            <person name="Leao T."/>
            <person name="Guimaraes P.I."/>
            <person name="de Melo A.G."/>
            <person name="Ramos R.T."/>
            <person name="Leao P.N."/>
            <person name="Silva A."/>
            <person name="Fiore M.F."/>
            <person name="Schneider M.P."/>
        </authorList>
    </citation>
    <scope>NUCLEOTIDE SEQUENCE [LARGE SCALE GENOMIC DNA]</scope>
    <source>
        <strain evidence="2 3">CENA21</strain>
    </source>
</reference>
<reference evidence="3" key="1">
    <citation type="submission" date="2015-07" db="EMBL/GenBank/DDBJ databases">
        <title>Genome Of Nitrogen-Fixing Cyanobacterium Nostoc piscinale CENA21 From Solimoes/Amazon River Floodplain Sediments And Comparative Genomics To Uncover Biosynthetic Natural Products Potential.</title>
        <authorList>
            <person name="Leao T.F."/>
            <person name="Leao P.N."/>
            <person name="Guimaraes P.I."/>
            <person name="de Melo A.G.C."/>
            <person name="Ramos R.T.J."/>
            <person name="Silva A."/>
            <person name="Fiore M.F."/>
            <person name="Schneider M.P.C."/>
        </authorList>
    </citation>
    <scope>NUCLEOTIDE SEQUENCE [LARGE SCALE GENOMIC DNA]</scope>
    <source>
        <strain evidence="3">CENA21</strain>
    </source>
</reference>
<organism evidence="2 3">
    <name type="scientific">Nostoc piscinale CENA21</name>
    <dbReference type="NCBI Taxonomy" id="224013"/>
    <lineage>
        <taxon>Bacteria</taxon>
        <taxon>Bacillati</taxon>
        <taxon>Cyanobacteriota</taxon>
        <taxon>Cyanophyceae</taxon>
        <taxon>Nostocales</taxon>
        <taxon>Nostocaceae</taxon>
        <taxon>Nostoc</taxon>
    </lineage>
</organism>
<dbReference type="STRING" id="224013.ACX27_13450"/>